<dbReference type="EMBL" id="UHDS01000001">
    <property type="protein sequence ID" value="SUM56158.1"/>
    <property type="molecule type" value="Genomic_DNA"/>
</dbReference>
<dbReference type="SUPFAM" id="SSF54001">
    <property type="entry name" value="Cysteine proteinases"/>
    <property type="match status" value="1"/>
</dbReference>
<evidence type="ECO:0000256" key="1">
    <source>
        <dbReference type="ARBA" id="ARBA00006547"/>
    </source>
</evidence>
<keyword evidence="3" id="KW-0808">Transferase</keyword>
<dbReference type="Pfam" id="PF00797">
    <property type="entry name" value="Acetyltransf_2"/>
    <property type="match status" value="1"/>
</dbReference>
<dbReference type="InterPro" id="IPR038765">
    <property type="entry name" value="Papain-like_cys_pep_sf"/>
</dbReference>
<dbReference type="Gene3D" id="3.30.2140.20">
    <property type="match status" value="1"/>
</dbReference>
<accession>A0A2T4S7T6</accession>
<gene>
    <name evidence="4" type="primary">nat</name>
    <name evidence="3" type="ORF">BUZ61_12115</name>
    <name evidence="4" type="ORF">NCTC13834_02563</name>
</gene>
<proteinExistence type="inferred from homology"/>
<reference evidence="4 6" key="3">
    <citation type="submission" date="2018-06" db="EMBL/GenBank/DDBJ databases">
        <authorList>
            <consortium name="Pathogen Informatics"/>
            <person name="Doyle S."/>
        </authorList>
    </citation>
    <scope>NUCLEOTIDE SEQUENCE [LARGE SCALE GENOMIC DNA]</scope>
    <source>
        <strain evidence="4 6">NCTC13834</strain>
    </source>
</reference>
<dbReference type="PRINTS" id="PR01543">
    <property type="entry name" value="ANATRNSFRASE"/>
</dbReference>
<dbReference type="InterPro" id="IPR053710">
    <property type="entry name" value="Arylamine_NAT_domain_sf"/>
</dbReference>
<dbReference type="OrthoDB" id="7181050at2"/>
<dbReference type="Proteomes" id="UP000254412">
    <property type="component" value="Unassembled WGS sequence"/>
</dbReference>
<organism evidence="3 5">
    <name type="scientific">Staphylococcus nepalensis</name>
    <dbReference type="NCBI Taxonomy" id="214473"/>
    <lineage>
        <taxon>Bacteria</taxon>
        <taxon>Bacillati</taxon>
        <taxon>Bacillota</taxon>
        <taxon>Bacilli</taxon>
        <taxon>Bacillales</taxon>
        <taxon>Staphylococcaceae</taxon>
        <taxon>Staphylococcus</taxon>
    </lineage>
</organism>
<dbReference type="PANTHER" id="PTHR11786:SF0">
    <property type="entry name" value="ARYLAMINE N-ACETYLTRANSFERASE 4-RELATED"/>
    <property type="match status" value="1"/>
</dbReference>
<evidence type="ECO:0000256" key="2">
    <source>
        <dbReference type="RuleBase" id="RU003452"/>
    </source>
</evidence>
<dbReference type="Proteomes" id="UP000240400">
    <property type="component" value="Unassembled WGS sequence"/>
</dbReference>
<reference evidence="3 5" key="1">
    <citation type="journal article" date="2016" name="Front. Microbiol.">
        <title>Comprehensive Phylogenetic Analysis of Bovine Non-aureus Staphylococci Species Based on Whole-Genome Sequencing.</title>
        <authorList>
            <person name="Naushad S."/>
            <person name="Barkema H.W."/>
            <person name="Luby C."/>
            <person name="Condas L.A."/>
            <person name="Nobrega D.B."/>
            <person name="Carson D.A."/>
            <person name="De Buck J."/>
        </authorList>
    </citation>
    <scope>NUCLEOTIDE SEQUENCE [LARGE SCALE GENOMIC DNA]</scope>
    <source>
        <strain evidence="3 5">SNUC 4337</strain>
    </source>
</reference>
<dbReference type="PANTHER" id="PTHR11786">
    <property type="entry name" value="N-HYDROXYARYLAMINE O-ACETYLTRANSFERASE"/>
    <property type="match status" value="1"/>
</dbReference>
<protein>
    <submittedName>
        <fullName evidence="3">Arylamine N-acetyltransferase</fullName>
        <ecNumber evidence="4">2.3.1.5</ecNumber>
    </submittedName>
</protein>
<dbReference type="EC" id="2.3.1.5" evidence="4"/>
<evidence type="ECO:0000313" key="6">
    <source>
        <dbReference type="Proteomes" id="UP000254412"/>
    </source>
</evidence>
<evidence type="ECO:0000313" key="4">
    <source>
        <dbReference type="EMBL" id="SUM56158.1"/>
    </source>
</evidence>
<dbReference type="InterPro" id="IPR001447">
    <property type="entry name" value="Arylamine_N-AcTrfase"/>
</dbReference>
<evidence type="ECO:0000313" key="3">
    <source>
        <dbReference type="EMBL" id="PTK57727.1"/>
    </source>
</evidence>
<keyword evidence="4" id="KW-0012">Acyltransferase</keyword>
<reference evidence="3" key="2">
    <citation type="submission" date="2018-03" db="EMBL/GenBank/DDBJ databases">
        <authorList>
            <person name="Keele B.F."/>
        </authorList>
    </citation>
    <scope>NUCLEOTIDE SEQUENCE</scope>
    <source>
        <strain evidence="3">SNUC 4337</strain>
    </source>
</reference>
<dbReference type="AlphaFoldDB" id="A0A2T4S7T6"/>
<name>A0A2T4S7T6_9STAP</name>
<comment type="similarity">
    <text evidence="1 2">Belongs to the arylamine N-acetyltransferase family.</text>
</comment>
<dbReference type="EMBL" id="PZHR01000097">
    <property type="protein sequence ID" value="PTK57727.1"/>
    <property type="molecule type" value="Genomic_DNA"/>
</dbReference>
<dbReference type="GO" id="GO:0004060">
    <property type="term" value="F:arylamine N-acetyltransferase activity"/>
    <property type="evidence" value="ECO:0007669"/>
    <property type="project" value="UniProtKB-EC"/>
</dbReference>
<evidence type="ECO:0000313" key="5">
    <source>
        <dbReference type="Proteomes" id="UP000240400"/>
    </source>
</evidence>
<dbReference type="RefSeq" id="WP_103373203.1">
    <property type="nucleotide sequence ID" value="NZ_BMCF01000003.1"/>
</dbReference>
<sequence length="259" mass="30145">MTDFKVLENYLSIDHQSYSDINLETLNHYIGSYVLNVPFENINVQNRQPIALDNKSMIEKIVDEHRGGFCYEQNRLFYQYLKAKGFEVYIVSATIKNGSSWAMEGSHMALIVILNQKKYLVDVGYADVPKAAIPVSSPDTIVDDVNGKFKVSKKDFQTFEMKKAVQKDWQIQYQFKDNPKVLDDFAKGIAFNQYNEESIFLQKLIISKAKPYGRVTMSNDHLTITKYGQKEKLRVTRQNYKQFLQRFFNITDINIQTLE</sequence>